<dbReference type="RefSeq" id="WP_144850095.1">
    <property type="nucleotide sequence ID" value="NZ_VMRJ01000004.1"/>
</dbReference>
<evidence type="ECO:0000313" key="4">
    <source>
        <dbReference type="Proteomes" id="UP000317624"/>
    </source>
</evidence>
<dbReference type="SUPFAM" id="SSF56003">
    <property type="entry name" value="Molybdenum cofactor-binding domain"/>
    <property type="match status" value="1"/>
</dbReference>
<reference evidence="3 4" key="1">
    <citation type="submission" date="2019-07" db="EMBL/GenBank/DDBJ databases">
        <title>Hymenobacter sp. straun FUR1 Genome sequencing and assembly.</title>
        <authorList>
            <person name="Chhetri G."/>
        </authorList>
    </citation>
    <scope>NUCLEOTIDE SEQUENCE [LARGE SCALE GENOMIC DNA]</scope>
    <source>
        <strain evidence="3 4">Fur1</strain>
    </source>
</reference>
<dbReference type="Gene3D" id="3.90.1170.50">
    <property type="entry name" value="Aldehyde oxidase/xanthine dehydrogenase, a/b hammerhead"/>
    <property type="match status" value="1"/>
</dbReference>
<dbReference type="InterPro" id="IPR016208">
    <property type="entry name" value="Ald_Oxase/xanthine_DH-like"/>
</dbReference>
<dbReference type="GO" id="GO:0005506">
    <property type="term" value="F:iron ion binding"/>
    <property type="evidence" value="ECO:0007669"/>
    <property type="project" value="InterPro"/>
</dbReference>
<evidence type="ECO:0000259" key="2">
    <source>
        <dbReference type="SMART" id="SM01008"/>
    </source>
</evidence>
<dbReference type="Pfam" id="PF01315">
    <property type="entry name" value="Ald_Xan_dh_C"/>
    <property type="match status" value="1"/>
</dbReference>
<keyword evidence="4" id="KW-1185">Reference proteome</keyword>
<dbReference type="SUPFAM" id="SSF54665">
    <property type="entry name" value="CO dehydrogenase molybdoprotein N-domain-like"/>
    <property type="match status" value="1"/>
</dbReference>
<name>A0A558BS41_9BACT</name>
<dbReference type="InterPro" id="IPR046867">
    <property type="entry name" value="AldOxase/xan_DH_MoCoBD2"/>
</dbReference>
<dbReference type="EMBL" id="VMRJ01000004">
    <property type="protein sequence ID" value="TVT39334.1"/>
    <property type="molecule type" value="Genomic_DNA"/>
</dbReference>
<dbReference type="Proteomes" id="UP000317624">
    <property type="component" value="Unassembled WGS sequence"/>
</dbReference>
<dbReference type="Pfam" id="PF20256">
    <property type="entry name" value="MoCoBD_2"/>
    <property type="match status" value="1"/>
</dbReference>
<gene>
    <name evidence="3" type="ORF">FNT36_16905</name>
</gene>
<dbReference type="GO" id="GO:0016491">
    <property type="term" value="F:oxidoreductase activity"/>
    <property type="evidence" value="ECO:0007669"/>
    <property type="project" value="InterPro"/>
</dbReference>
<accession>A0A558BS41</accession>
<dbReference type="OrthoDB" id="9758509at2"/>
<organism evidence="3 4">
    <name type="scientific">Hymenobacter setariae</name>
    <dbReference type="NCBI Taxonomy" id="2594794"/>
    <lineage>
        <taxon>Bacteria</taxon>
        <taxon>Pseudomonadati</taxon>
        <taxon>Bacteroidota</taxon>
        <taxon>Cytophagia</taxon>
        <taxon>Cytophagales</taxon>
        <taxon>Hymenobacteraceae</taxon>
        <taxon>Hymenobacter</taxon>
    </lineage>
</organism>
<dbReference type="Pfam" id="PF02738">
    <property type="entry name" value="MoCoBD_1"/>
    <property type="match status" value="1"/>
</dbReference>
<dbReference type="SMART" id="SM01008">
    <property type="entry name" value="Ald_Xan_dh_C"/>
    <property type="match status" value="1"/>
</dbReference>
<dbReference type="PANTHER" id="PTHR11908:SF153">
    <property type="entry name" value="DEHYDROGENASE"/>
    <property type="match status" value="1"/>
</dbReference>
<dbReference type="PANTHER" id="PTHR11908">
    <property type="entry name" value="XANTHINE DEHYDROGENASE"/>
    <property type="match status" value="1"/>
</dbReference>
<dbReference type="Gene3D" id="3.30.365.10">
    <property type="entry name" value="Aldehyde oxidase/xanthine dehydrogenase, molybdopterin binding domain"/>
    <property type="match status" value="4"/>
</dbReference>
<protein>
    <submittedName>
        <fullName evidence="3">Xanthine dehydrogenase family protein molybdopterin-binding subunit</fullName>
    </submittedName>
</protein>
<feature type="region of interest" description="Disordered" evidence="1">
    <location>
        <begin position="139"/>
        <end position="168"/>
    </location>
</feature>
<sequence length="718" mass="76382">MTSFIGAPIGRVDGRAKVTGAATYAAEFRPPGLVYAALATSSIAAGQLTALHTAAAERAPGVLLVLTHLNAGKLPYQSPAARAAVDPVAGEQLRVLQDARIFFSGQPIAVVVAETQAQATYAAALVRATYAVDTSARTQFDPAQARPTSLAAAKRGRGPETRQGDPDTALAAAPVQVDQRYVQPRMHHQAMEPHATIAHWQGEQLTLWSKSQWVGNERDAIALVFGIPAANVRVINPYVGGAFGSALRTWPHVTLATLAARRAGRPVLLELTREQLFYSIGFRPRTEQRVALGAEATGQLTAIVHEAVGQTSTYEEFAEATLDVPAVTYACPNRRTSYRLVDMHTNTPCPMRGPGHVTGLLVQEIAMDELAAALQLDPLELRLRNFAERDFRKDLPWSSNQLRACYQAGAERFGWQRRTPTPGSMRAGSLRMGLGMATALNPAPRYPIQASATLLPDGTIVVRSATSDMGPGTYTSATQVAADTLGVPLGRVRFELGDSALPPAKEHGGSTTMASVGPAVQAACQDLRRQLDMLAGRPVDLTTTDLPGLLRHAGLLQLQASGSAGPNATPPTHSTYGFGAVFAEVHVDPDLGIVRVARLVGAYDAGRIINPRLARSQCLGGMVGGIGMALMEEATWDPRFGRVLNANLADYHVPVNADVHELDVLFVPSEEPLMNPLGVKGLAELGLCGVAPAIANAVWHATGKRVRELPITVDKLLD</sequence>
<comment type="caution">
    <text evidence="3">The sequence shown here is derived from an EMBL/GenBank/DDBJ whole genome shotgun (WGS) entry which is preliminary data.</text>
</comment>
<dbReference type="InterPro" id="IPR008274">
    <property type="entry name" value="AldOxase/xan_DH_MoCoBD1"/>
</dbReference>
<dbReference type="InterPro" id="IPR000674">
    <property type="entry name" value="Ald_Oxase/Xan_DH_a/b"/>
</dbReference>
<dbReference type="InterPro" id="IPR036856">
    <property type="entry name" value="Ald_Oxase/Xan_DH_a/b_sf"/>
</dbReference>
<dbReference type="InterPro" id="IPR037165">
    <property type="entry name" value="AldOxase/xan_DH_Mopterin-bd_sf"/>
</dbReference>
<dbReference type="AlphaFoldDB" id="A0A558BS41"/>
<proteinExistence type="predicted"/>
<feature type="domain" description="Aldehyde oxidase/xanthine dehydrogenase a/b hammerhead" evidence="2">
    <location>
        <begin position="19"/>
        <end position="134"/>
    </location>
</feature>
<evidence type="ECO:0000313" key="3">
    <source>
        <dbReference type="EMBL" id="TVT39334.1"/>
    </source>
</evidence>
<evidence type="ECO:0000256" key="1">
    <source>
        <dbReference type="SAM" id="MobiDB-lite"/>
    </source>
</evidence>